<accession>D0LJ09</accession>
<reference evidence="1 2" key="1">
    <citation type="journal article" date="2010" name="Stand. Genomic Sci.">
        <title>Complete genome sequence of Haliangium ochraceum type strain (SMP-2).</title>
        <authorList>
            <consortium name="US DOE Joint Genome Institute (JGI-PGF)"/>
            <person name="Ivanova N."/>
            <person name="Daum C."/>
            <person name="Lang E."/>
            <person name="Abt B."/>
            <person name="Kopitz M."/>
            <person name="Saunders E."/>
            <person name="Lapidus A."/>
            <person name="Lucas S."/>
            <person name="Glavina Del Rio T."/>
            <person name="Nolan M."/>
            <person name="Tice H."/>
            <person name="Copeland A."/>
            <person name="Cheng J.F."/>
            <person name="Chen F."/>
            <person name="Bruce D."/>
            <person name="Goodwin L."/>
            <person name="Pitluck S."/>
            <person name="Mavromatis K."/>
            <person name="Pati A."/>
            <person name="Mikhailova N."/>
            <person name="Chen A."/>
            <person name="Palaniappan K."/>
            <person name="Land M."/>
            <person name="Hauser L."/>
            <person name="Chang Y.J."/>
            <person name="Jeffries C.D."/>
            <person name="Detter J.C."/>
            <person name="Brettin T."/>
            <person name="Rohde M."/>
            <person name="Goker M."/>
            <person name="Bristow J."/>
            <person name="Markowitz V."/>
            <person name="Eisen J.A."/>
            <person name="Hugenholtz P."/>
            <person name="Kyrpides N.C."/>
            <person name="Klenk H.P."/>
        </authorList>
    </citation>
    <scope>NUCLEOTIDE SEQUENCE [LARGE SCALE GENOMIC DNA]</scope>
    <source>
        <strain evidence="2">DSM 14365 / CIP 107738 / JCM 11303 / AJ 13395 / SMP-2</strain>
    </source>
</reference>
<dbReference type="EMBL" id="CP001804">
    <property type="protein sequence ID" value="ACY13038.1"/>
    <property type="molecule type" value="Genomic_DNA"/>
</dbReference>
<dbReference type="AlphaFoldDB" id="D0LJ09"/>
<dbReference type="Proteomes" id="UP000001880">
    <property type="component" value="Chromosome"/>
</dbReference>
<evidence type="ECO:0000313" key="2">
    <source>
        <dbReference type="Proteomes" id="UP000001880"/>
    </source>
</evidence>
<proteinExistence type="predicted"/>
<sequence length="57" mass="6345">MPAFCLHEEPLPAEFRYGDPPSDEHPDGDYSEWGCSWHNPTGYTPRALANAVCLPAQ</sequence>
<gene>
    <name evidence="1" type="ordered locus">Hoch_0397</name>
</gene>
<dbReference type="KEGG" id="hoh:Hoch_0397"/>
<name>D0LJ09_HALO1</name>
<keyword evidence="2" id="KW-1185">Reference proteome</keyword>
<protein>
    <submittedName>
        <fullName evidence="1">Uncharacterized protein</fullName>
    </submittedName>
</protein>
<evidence type="ECO:0000313" key="1">
    <source>
        <dbReference type="EMBL" id="ACY13038.1"/>
    </source>
</evidence>
<dbReference type="HOGENOM" id="CLU_2990414_0_0_7"/>
<dbReference type="RefSeq" id="WP_012825665.1">
    <property type="nucleotide sequence ID" value="NC_013440.1"/>
</dbReference>
<organism evidence="1 2">
    <name type="scientific">Haliangium ochraceum (strain DSM 14365 / JCM 11303 / SMP-2)</name>
    <dbReference type="NCBI Taxonomy" id="502025"/>
    <lineage>
        <taxon>Bacteria</taxon>
        <taxon>Pseudomonadati</taxon>
        <taxon>Myxococcota</taxon>
        <taxon>Polyangia</taxon>
        <taxon>Haliangiales</taxon>
        <taxon>Kofleriaceae</taxon>
        <taxon>Haliangium</taxon>
    </lineage>
</organism>